<dbReference type="InterPro" id="IPR058840">
    <property type="entry name" value="AAA_SelU"/>
</dbReference>
<protein>
    <submittedName>
        <fullName evidence="3">tRNA 2-selenouridine(34) synthase MnmH</fullName>
    </submittedName>
</protein>
<dbReference type="PANTHER" id="PTHR30401">
    <property type="entry name" value="TRNA 2-SELENOURIDINE SYNTHASE"/>
    <property type="match status" value="1"/>
</dbReference>
<dbReference type="InterPro" id="IPR027417">
    <property type="entry name" value="P-loop_NTPase"/>
</dbReference>
<dbReference type="Pfam" id="PF26341">
    <property type="entry name" value="AAA_SelU"/>
    <property type="match status" value="1"/>
</dbReference>
<organism evidence="3 4">
    <name type="scientific">Paludifilum halophilum</name>
    <dbReference type="NCBI Taxonomy" id="1642702"/>
    <lineage>
        <taxon>Bacteria</taxon>
        <taxon>Bacillati</taxon>
        <taxon>Bacillota</taxon>
        <taxon>Bacilli</taxon>
        <taxon>Bacillales</taxon>
        <taxon>Thermoactinomycetaceae</taxon>
        <taxon>Paludifilum</taxon>
    </lineage>
</organism>
<dbReference type="NCBIfam" id="NF008750">
    <property type="entry name" value="PRK11784.1-2"/>
    <property type="match status" value="1"/>
</dbReference>
<evidence type="ECO:0000256" key="1">
    <source>
        <dbReference type="ARBA" id="ARBA00023266"/>
    </source>
</evidence>
<evidence type="ECO:0000313" key="4">
    <source>
        <dbReference type="Proteomes" id="UP000215459"/>
    </source>
</evidence>
<reference evidence="3 4" key="1">
    <citation type="submission" date="2017-07" db="EMBL/GenBank/DDBJ databases">
        <title>The genome sequence of Paludifilum halophilum highlights mechanisms for microbial adaptation to high salt environemnts.</title>
        <authorList>
            <person name="Belbahri L."/>
        </authorList>
    </citation>
    <scope>NUCLEOTIDE SEQUENCE [LARGE SCALE GENOMIC DNA]</scope>
    <source>
        <strain evidence="3 4">DSM 102817</strain>
    </source>
</reference>
<comment type="caution">
    <text evidence="3">The sequence shown here is derived from an EMBL/GenBank/DDBJ whole genome shotgun (WGS) entry which is preliminary data.</text>
</comment>
<dbReference type="NCBIfam" id="NF008752">
    <property type="entry name" value="PRK11784.1-4"/>
    <property type="match status" value="1"/>
</dbReference>
<evidence type="ECO:0000259" key="2">
    <source>
        <dbReference type="PROSITE" id="PS50206"/>
    </source>
</evidence>
<dbReference type="AlphaFoldDB" id="A0A235BA29"/>
<dbReference type="PROSITE" id="PS50206">
    <property type="entry name" value="RHODANESE_3"/>
    <property type="match status" value="1"/>
</dbReference>
<dbReference type="SUPFAM" id="SSF52540">
    <property type="entry name" value="P-loop containing nucleoside triphosphate hydrolases"/>
    <property type="match status" value="1"/>
</dbReference>
<dbReference type="GO" id="GO:0043828">
    <property type="term" value="F:tRNA 2-selenouridine synthase activity"/>
    <property type="evidence" value="ECO:0007669"/>
    <property type="project" value="InterPro"/>
</dbReference>
<dbReference type="Proteomes" id="UP000215459">
    <property type="component" value="Unassembled WGS sequence"/>
</dbReference>
<dbReference type="SUPFAM" id="SSF52821">
    <property type="entry name" value="Rhodanese/Cell cycle control phosphatase"/>
    <property type="match status" value="1"/>
</dbReference>
<dbReference type="InterPro" id="IPR001763">
    <property type="entry name" value="Rhodanese-like_dom"/>
</dbReference>
<evidence type="ECO:0000313" key="3">
    <source>
        <dbReference type="EMBL" id="OYD09163.1"/>
    </source>
</evidence>
<gene>
    <name evidence="3" type="ORF">CHM34_03585</name>
</gene>
<sequence>MDIKTALDQNNIQWIDVRSPGEFLTATIPGAINVPLFNNEERARVGTVYKQKGREEAIQLGMELVSPKIPELVRQVRESSRDRTPLFFCWRGGMRSQAMATFQDLMQLPALRLTGGYRAYRQYITSHLEHGRLQSKLIVLHGLTGVGKTAVLHGLEKCGAPVLDLEGMAGHRGSAFGDLGEIQPHNQRTFDSLLFHKLERLKNEPYIFMEAESKRIGRVQMPPFLVRAKEEGIPVLLEASLSSRVQQILDTYLEGPEDPESFRGHVIGAISRIERKLSPDKRKQLYRLAEERDYGPLVQILLQSYYDPLYRHSQNRYQEKIRYRVISDDIKEAVAACHNLWLRLKKEKPAPSSV</sequence>
<feature type="domain" description="Rhodanese" evidence="2">
    <location>
        <begin position="8"/>
        <end position="129"/>
    </location>
</feature>
<dbReference type="InterPro" id="IPR017582">
    <property type="entry name" value="SelU"/>
</dbReference>
<keyword evidence="1" id="KW-0711">Selenium</keyword>
<dbReference type="GO" id="GO:0002098">
    <property type="term" value="P:tRNA wobble uridine modification"/>
    <property type="evidence" value="ECO:0007669"/>
    <property type="project" value="InterPro"/>
</dbReference>
<dbReference type="EMBL" id="NOWF01000002">
    <property type="protein sequence ID" value="OYD09163.1"/>
    <property type="molecule type" value="Genomic_DNA"/>
</dbReference>
<dbReference type="InterPro" id="IPR036873">
    <property type="entry name" value="Rhodanese-like_dom_sf"/>
</dbReference>
<dbReference type="NCBIfam" id="TIGR03167">
    <property type="entry name" value="tRNA_sel_U_synt"/>
    <property type="match status" value="1"/>
</dbReference>
<dbReference type="OrthoDB" id="9808735at2"/>
<dbReference type="PANTHER" id="PTHR30401:SF0">
    <property type="entry name" value="TRNA 2-SELENOURIDINE SYNTHASE"/>
    <property type="match status" value="1"/>
</dbReference>
<dbReference type="Pfam" id="PF00581">
    <property type="entry name" value="Rhodanese"/>
    <property type="match status" value="1"/>
</dbReference>
<dbReference type="SMART" id="SM00450">
    <property type="entry name" value="RHOD"/>
    <property type="match status" value="1"/>
</dbReference>
<keyword evidence="4" id="KW-1185">Reference proteome</keyword>
<proteinExistence type="predicted"/>
<name>A0A235BA29_9BACL</name>
<dbReference type="Gene3D" id="3.40.250.10">
    <property type="entry name" value="Rhodanese-like domain"/>
    <property type="match status" value="1"/>
</dbReference>
<accession>A0A235BA29</accession>